<keyword evidence="2" id="KW-1185">Reference proteome</keyword>
<dbReference type="Proteomes" id="UP000244855">
    <property type="component" value="Unassembled WGS sequence"/>
</dbReference>
<dbReference type="EMBL" id="KZ805301">
    <property type="protein sequence ID" value="PVI08265.1"/>
    <property type="molecule type" value="Genomic_DNA"/>
</dbReference>
<protein>
    <submittedName>
        <fullName evidence="1">Uncharacterized protein</fullName>
    </submittedName>
</protein>
<accession>A0A2V1EG33</accession>
<gene>
    <name evidence="1" type="ORF">DM02DRAFT_648319</name>
</gene>
<evidence type="ECO:0000313" key="1">
    <source>
        <dbReference type="EMBL" id="PVI08265.1"/>
    </source>
</evidence>
<name>A0A2V1EG33_9PLEO</name>
<dbReference type="AlphaFoldDB" id="A0A2V1EG33"/>
<sequence length="308" mass="34252">MGSLSPRRPGILLVHPRLREPSEESAGTFLRWTKLHYRDLLSIPDTPALGHTTRTLRFVGKLGEPYFYTTNVEDIGILQSEAYYKIPRQLDLENTRALSKDEEAVGKAGQVWDVVDTIFGVFEYVGGWEKDVSGLKQRLESPERLNTVQIESYQTLPLPLSTTLTNNQTPRNYLIALTIRNVPTTLNPESAPSDQPAPRSVLALQEALLRYLASGNGPSTISEEGVKIATSVYRYAGQQAQPAEHPLIDVGATGEWLVVALLVAPDVQATGLDEEVVEWVDRWDAHAVAGKEDVSVEWRTWSGDLFMQ</sequence>
<dbReference type="OrthoDB" id="3759404at2759"/>
<evidence type="ECO:0000313" key="2">
    <source>
        <dbReference type="Proteomes" id="UP000244855"/>
    </source>
</evidence>
<reference evidence="1 2" key="1">
    <citation type="journal article" date="2018" name="Sci. Rep.">
        <title>Comparative genomics provides insights into the lifestyle and reveals functional heterogeneity of dark septate endophytic fungi.</title>
        <authorList>
            <person name="Knapp D.G."/>
            <person name="Nemeth J.B."/>
            <person name="Barry K."/>
            <person name="Hainaut M."/>
            <person name="Henrissat B."/>
            <person name="Johnson J."/>
            <person name="Kuo A."/>
            <person name="Lim J.H.P."/>
            <person name="Lipzen A."/>
            <person name="Nolan M."/>
            <person name="Ohm R.A."/>
            <person name="Tamas L."/>
            <person name="Grigoriev I.V."/>
            <person name="Spatafora J.W."/>
            <person name="Nagy L.G."/>
            <person name="Kovacs G.M."/>
        </authorList>
    </citation>
    <scope>NUCLEOTIDE SEQUENCE [LARGE SCALE GENOMIC DNA]</scope>
    <source>
        <strain evidence="1 2">DSE2036</strain>
    </source>
</reference>
<proteinExistence type="predicted"/>
<organism evidence="1 2">
    <name type="scientific">Periconia macrospinosa</name>
    <dbReference type="NCBI Taxonomy" id="97972"/>
    <lineage>
        <taxon>Eukaryota</taxon>
        <taxon>Fungi</taxon>
        <taxon>Dikarya</taxon>
        <taxon>Ascomycota</taxon>
        <taxon>Pezizomycotina</taxon>
        <taxon>Dothideomycetes</taxon>
        <taxon>Pleosporomycetidae</taxon>
        <taxon>Pleosporales</taxon>
        <taxon>Massarineae</taxon>
        <taxon>Periconiaceae</taxon>
        <taxon>Periconia</taxon>
    </lineage>
</organism>